<organism evidence="1 2">
    <name type="scientific">Botrytis porri</name>
    <dbReference type="NCBI Taxonomy" id="87229"/>
    <lineage>
        <taxon>Eukaryota</taxon>
        <taxon>Fungi</taxon>
        <taxon>Dikarya</taxon>
        <taxon>Ascomycota</taxon>
        <taxon>Pezizomycotina</taxon>
        <taxon>Leotiomycetes</taxon>
        <taxon>Helotiales</taxon>
        <taxon>Sclerotiniaceae</taxon>
        <taxon>Botrytis</taxon>
    </lineage>
</organism>
<comment type="caution">
    <text evidence="1">The sequence shown here is derived from an EMBL/GenBank/DDBJ whole genome shotgun (WGS) entry which is preliminary data.</text>
</comment>
<keyword evidence="2" id="KW-1185">Reference proteome</keyword>
<dbReference type="AlphaFoldDB" id="A0A4Z1KFV7"/>
<dbReference type="OrthoDB" id="10367110at2759"/>
<gene>
    <name evidence="1" type="ORF">BPOR_0526g00060</name>
</gene>
<evidence type="ECO:0000313" key="1">
    <source>
        <dbReference type="EMBL" id="TGO84266.1"/>
    </source>
</evidence>
<evidence type="ECO:0000313" key="2">
    <source>
        <dbReference type="Proteomes" id="UP000297280"/>
    </source>
</evidence>
<name>A0A4Z1KFV7_9HELO</name>
<dbReference type="Proteomes" id="UP000297280">
    <property type="component" value="Unassembled WGS sequence"/>
</dbReference>
<proteinExistence type="predicted"/>
<accession>A0A4Z1KFV7</accession>
<dbReference type="EMBL" id="PQXO01000525">
    <property type="protein sequence ID" value="TGO84266.1"/>
    <property type="molecule type" value="Genomic_DNA"/>
</dbReference>
<reference evidence="1 2" key="1">
    <citation type="submission" date="2017-12" db="EMBL/GenBank/DDBJ databases">
        <title>Comparative genomics of Botrytis spp.</title>
        <authorList>
            <person name="Valero-Jimenez C.A."/>
            <person name="Tapia P."/>
            <person name="Veloso J."/>
            <person name="Silva-Moreno E."/>
            <person name="Staats M."/>
            <person name="Valdes J.H."/>
            <person name="Van Kan J.A.L."/>
        </authorList>
    </citation>
    <scope>NUCLEOTIDE SEQUENCE [LARGE SCALE GENOMIC DNA]</scope>
    <source>
        <strain evidence="1 2">MUCL3349</strain>
    </source>
</reference>
<sequence length="97" mass="10557">MVFDNAIFAGTCAQDCRGGAVVTLFGPSRGVPSQGLISDGKIPSWIPNGYYLTLPDRSNTIYPSKSLHDNEDFENFENLKPRFIVVSYINLSVGQGA</sequence>
<protein>
    <submittedName>
        <fullName evidence="1">Uncharacterized protein</fullName>
    </submittedName>
</protein>